<protein>
    <submittedName>
        <fullName evidence="1">Uncharacterized protein</fullName>
    </submittedName>
</protein>
<name>A0A4Z1PBF5_9PEZI</name>
<gene>
    <name evidence="1" type="ORF">E6O75_ATG03808</name>
</gene>
<reference evidence="1 2" key="1">
    <citation type="submission" date="2019-04" db="EMBL/GenBank/DDBJ databases">
        <title>High contiguity whole genome sequence and gene annotation resource for two Venturia nashicola isolates.</title>
        <authorList>
            <person name="Prokchorchik M."/>
            <person name="Won K."/>
            <person name="Lee Y."/>
            <person name="Choi E.D."/>
            <person name="Segonzac C."/>
            <person name="Sohn K.H."/>
        </authorList>
    </citation>
    <scope>NUCLEOTIDE SEQUENCE [LARGE SCALE GENOMIC DNA]</scope>
    <source>
        <strain evidence="1 2">PRI2</strain>
    </source>
</reference>
<dbReference type="Proteomes" id="UP000298493">
    <property type="component" value="Unassembled WGS sequence"/>
</dbReference>
<comment type="caution">
    <text evidence="1">The sequence shown here is derived from an EMBL/GenBank/DDBJ whole genome shotgun (WGS) entry which is preliminary data.</text>
</comment>
<keyword evidence="2" id="KW-1185">Reference proteome</keyword>
<proteinExistence type="predicted"/>
<evidence type="ECO:0000313" key="1">
    <source>
        <dbReference type="EMBL" id="TID25945.1"/>
    </source>
</evidence>
<accession>A0A4Z1PBF5</accession>
<dbReference type="EMBL" id="SNSC02000003">
    <property type="protein sequence ID" value="TID25945.1"/>
    <property type="molecule type" value="Genomic_DNA"/>
</dbReference>
<dbReference type="AlphaFoldDB" id="A0A4Z1PBF5"/>
<organism evidence="1 2">
    <name type="scientific">Venturia nashicola</name>
    <dbReference type="NCBI Taxonomy" id="86259"/>
    <lineage>
        <taxon>Eukaryota</taxon>
        <taxon>Fungi</taxon>
        <taxon>Dikarya</taxon>
        <taxon>Ascomycota</taxon>
        <taxon>Pezizomycotina</taxon>
        <taxon>Dothideomycetes</taxon>
        <taxon>Pleosporomycetidae</taxon>
        <taxon>Venturiales</taxon>
        <taxon>Venturiaceae</taxon>
        <taxon>Venturia</taxon>
    </lineage>
</organism>
<evidence type="ECO:0000313" key="2">
    <source>
        <dbReference type="Proteomes" id="UP000298493"/>
    </source>
</evidence>
<sequence length="118" mass="13827">MCKNWIKGNDFEKIKLKLCRNMTTMLNLEEKRINAMVREYTKGIRLNLKPVGWNQCRKINSPWAHISLSLMRSGKREMETSEACLSEDDRKVLLAMIVEDNIARADSKNRRINCQIVE</sequence>